<dbReference type="EMBL" id="NOKQ01000217">
    <property type="protein sequence ID" value="OZS77818.1"/>
    <property type="molecule type" value="Genomic_DNA"/>
</dbReference>
<dbReference type="RefSeq" id="WP_094943011.1">
    <property type="nucleotide sequence ID" value="NZ_NOKQ01000217.1"/>
</dbReference>
<dbReference type="InterPro" id="IPR018656">
    <property type="entry name" value="DUF2087"/>
</dbReference>
<comment type="caution">
    <text evidence="2">The sequence shown here is derived from an EMBL/GenBank/DDBJ whole genome shotgun (WGS) entry which is preliminary data.</text>
</comment>
<sequence>MDQSHIITESETEKILGNYFKDGLDGKIETIPSKEKRKIILLQHIVKRFDQTKRYTEKEINEVLKGVHADYVSLRRYLIEYGFFDRNNDGSEYWMKH</sequence>
<keyword evidence="3" id="KW-1185">Reference proteome</keyword>
<feature type="domain" description="DUF2087" evidence="1">
    <location>
        <begin position="28"/>
        <end position="94"/>
    </location>
</feature>
<dbReference type="AlphaFoldDB" id="A0A264W2J3"/>
<proteinExistence type="predicted"/>
<dbReference type="OrthoDB" id="9789954at2"/>
<accession>A0A264W2J3</accession>
<evidence type="ECO:0000313" key="2">
    <source>
        <dbReference type="EMBL" id="OZS77818.1"/>
    </source>
</evidence>
<reference evidence="2 3" key="1">
    <citation type="submission" date="2017-07" db="EMBL/GenBank/DDBJ databases">
        <title>Tetzosporium hominis gen.nov. sp.nov.</title>
        <authorList>
            <person name="Tetz G."/>
            <person name="Tetz V."/>
        </authorList>
    </citation>
    <scope>NUCLEOTIDE SEQUENCE [LARGE SCALE GENOMIC DNA]</scope>
    <source>
        <strain evidence="2 3">VT-49</strain>
    </source>
</reference>
<evidence type="ECO:0000259" key="1">
    <source>
        <dbReference type="Pfam" id="PF09860"/>
    </source>
</evidence>
<dbReference type="Pfam" id="PF09860">
    <property type="entry name" value="DUF2087"/>
    <property type="match status" value="1"/>
</dbReference>
<protein>
    <recommendedName>
        <fullName evidence="1">DUF2087 domain-containing protein</fullName>
    </recommendedName>
</protein>
<gene>
    <name evidence="2" type="ORF">CF394_08675</name>
</gene>
<evidence type="ECO:0000313" key="3">
    <source>
        <dbReference type="Proteomes" id="UP000217065"/>
    </source>
</evidence>
<organism evidence="2 3">
    <name type="scientific">Tetzosporium hominis</name>
    <dbReference type="NCBI Taxonomy" id="2020506"/>
    <lineage>
        <taxon>Bacteria</taxon>
        <taxon>Bacillati</taxon>
        <taxon>Bacillota</taxon>
        <taxon>Bacilli</taxon>
        <taxon>Bacillales</taxon>
        <taxon>Caryophanaceae</taxon>
        <taxon>Tetzosporium</taxon>
    </lineage>
</organism>
<name>A0A264W2J3_9BACL</name>
<dbReference type="Proteomes" id="UP000217065">
    <property type="component" value="Unassembled WGS sequence"/>
</dbReference>